<sequence>MEQDLTPQPGQELDVTDEVDRQVNNSGRPAPEDAETPIFIDRGRLWNFFFGYSISVRRDLEDYLDILHAIQEASPPGSAITNAPWSNRWAQFLRSSLRWLRGEPVVRDPDVRPDRMMLKINKDMAISNLGHMLDFLEIAKLLPKPSKPPLSLPWTLWIAGCSALSTVASQGFVSHLLRHGAILGAMKLLRPLAWDLFLDYNLNRIEKELQGLKREFENGTISEKNRKAMDSWHMEVRSFVR</sequence>
<protein>
    <submittedName>
        <fullName evidence="2">Uncharacterized protein</fullName>
    </submittedName>
</protein>
<dbReference type="Proteomes" id="UP000287972">
    <property type="component" value="Unassembled WGS sequence"/>
</dbReference>
<evidence type="ECO:0000313" key="3">
    <source>
        <dbReference type="Proteomes" id="UP000287972"/>
    </source>
</evidence>
<comment type="caution">
    <text evidence="2">The sequence shown here is derived from an EMBL/GenBank/DDBJ whole genome shotgun (WGS) entry which is preliminary data.</text>
</comment>
<evidence type="ECO:0000313" key="2">
    <source>
        <dbReference type="EMBL" id="RSL88578.1"/>
    </source>
</evidence>
<dbReference type="AlphaFoldDB" id="A0A428SFN1"/>
<reference evidence="2 3" key="1">
    <citation type="submission" date="2017-06" db="EMBL/GenBank/DDBJ databases">
        <title>Comparative genomic analysis of Ambrosia Fusariam Clade fungi.</title>
        <authorList>
            <person name="Stajich J.E."/>
            <person name="Carrillo J."/>
            <person name="Kijimoto T."/>
            <person name="Eskalen A."/>
            <person name="O'Donnell K."/>
            <person name="Kasson M."/>
        </authorList>
    </citation>
    <scope>NUCLEOTIDE SEQUENCE [LARGE SCALE GENOMIC DNA]</scope>
    <source>
        <strain evidence="2 3">NRRL62606</strain>
    </source>
</reference>
<name>A0A428SFN1_9HYPO</name>
<gene>
    <name evidence="2" type="ORF">CEP51_001672</name>
</gene>
<feature type="region of interest" description="Disordered" evidence="1">
    <location>
        <begin position="1"/>
        <end position="35"/>
    </location>
</feature>
<organism evidence="2 3">
    <name type="scientific">Fusarium floridanum</name>
    <dbReference type="NCBI Taxonomy" id="1325733"/>
    <lineage>
        <taxon>Eukaryota</taxon>
        <taxon>Fungi</taxon>
        <taxon>Dikarya</taxon>
        <taxon>Ascomycota</taxon>
        <taxon>Pezizomycotina</taxon>
        <taxon>Sordariomycetes</taxon>
        <taxon>Hypocreomycetidae</taxon>
        <taxon>Hypocreales</taxon>
        <taxon>Nectriaceae</taxon>
        <taxon>Fusarium</taxon>
        <taxon>Fusarium solani species complex</taxon>
    </lineage>
</organism>
<evidence type="ECO:0000256" key="1">
    <source>
        <dbReference type="SAM" id="MobiDB-lite"/>
    </source>
</evidence>
<dbReference type="EMBL" id="NKCL01000022">
    <property type="protein sequence ID" value="RSL88578.1"/>
    <property type="molecule type" value="Genomic_DNA"/>
</dbReference>
<proteinExistence type="predicted"/>
<accession>A0A428SFN1</accession>
<keyword evidence="3" id="KW-1185">Reference proteome</keyword>